<dbReference type="InterPro" id="IPR050834">
    <property type="entry name" value="Glycosyltransf_2"/>
</dbReference>
<proteinExistence type="predicted"/>
<dbReference type="InterPro" id="IPR029044">
    <property type="entry name" value="Nucleotide-diphossugar_trans"/>
</dbReference>
<name>A0A517WKA1_9PLAN</name>
<dbReference type="SUPFAM" id="SSF53448">
    <property type="entry name" value="Nucleotide-diphospho-sugar transferases"/>
    <property type="match status" value="4"/>
</dbReference>
<accession>A0A517WKA1</accession>
<dbReference type="Pfam" id="PF00535">
    <property type="entry name" value="Glycos_transf_2"/>
    <property type="match status" value="2"/>
</dbReference>
<dbReference type="PANTHER" id="PTHR43685">
    <property type="entry name" value="GLYCOSYLTRANSFERASE"/>
    <property type="match status" value="1"/>
</dbReference>
<dbReference type="CDD" id="cd00761">
    <property type="entry name" value="Glyco_tranf_GTA_type"/>
    <property type="match status" value="3"/>
</dbReference>
<dbReference type="PANTHER" id="PTHR43685:SF2">
    <property type="entry name" value="GLYCOSYLTRANSFERASE 2-LIKE DOMAIN-CONTAINING PROTEIN"/>
    <property type="match status" value="1"/>
</dbReference>
<evidence type="ECO:0000313" key="3">
    <source>
        <dbReference type="Proteomes" id="UP000320722"/>
    </source>
</evidence>
<dbReference type="GO" id="GO:0016740">
    <property type="term" value="F:transferase activity"/>
    <property type="evidence" value="ECO:0007669"/>
    <property type="project" value="UniProtKB-KW"/>
</dbReference>
<organism evidence="2 3">
    <name type="scientific">Gimesia chilikensis</name>
    <dbReference type="NCBI Taxonomy" id="2605989"/>
    <lineage>
        <taxon>Bacteria</taxon>
        <taxon>Pseudomonadati</taxon>
        <taxon>Planctomycetota</taxon>
        <taxon>Planctomycetia</taxon>
        <taxon>Planctomycetales</taxon>
        <taxon>Planctomycetaceae</taxon>
        <taxon>Gimesia</taxon>
    </lineage>
</organism>
<dbReference type="Proteomes" id="UP000320722">
    <property type="component" value="Chromosome"/>
</dbReference>
<gene>
    <name evidence="2" type="ORF">V6x_54220</name>
</gene>
<dbReference type="AlphaFoldDB" id="A0A517WKA1"/>
<dbReference type="Gene3D" id="3.90.550.10">
    <property type="entry name" value="Spore Coat Polysaccharide Biosynthesis Protein SpsA, Chain A"/>
    <property type="match status" value="3"/>
</dbReference>
<evidence type="ECO:0000259" key="1">
    <source>
        <dbReference type="Pfam" id="PF00535"/>
    </source>
</evidence>
<dbReference type="EMBL" id="CP036347">
    <property type="protein sequence ID" value="QDU05681.1"/>
    <property type="molecule type" value="Genomic_DNA"/>
</dbReference>
<keyword evidence="2" id="KW-0808">Transferase</keyword>
<sequence>MPHLTCSTISDNSPLACSSVGAIITSHNYGRYLLDALKSLISQTHPLDEILVVDDSSTDNTFRVTQRFLEHGVQYLRVENNHAHISRYDGLLKTNSDIVLFLDADNTIPPDYIENGLQEFASPNIGVVYPDLHKFGDREETTNFPEYTLGKLFRENFVDAGSLIRREALLNCDAWKDRFNERLLSEDYWMFQRITLDGWEFKKQKSHLNYRVHNRQKSQRSQALRINKGYFYASGLNRQEITLCIHLTGHFSAWKQMESFLERQTWPKSQLQLILVDISQSKVFRNQIRGWIKSTDYIHVRHIEFDTGTSGTAVYQHNATTSRVAEMTKCWVFNQLREIVITPYCCILEDSVLPPDDVLERLLKPFSKEVGCVSAPYASPENGKPLVWSHDDYRGNNTIQTPAANEDQVTEIRGSGFGCIALRTELLKDHVFSVPRNEEGFAQFFFKAMGDQWKRLCDWSCWSEQLGNPRRYYLSHSSEDDSYDVDVFIPYYRNLHLVPQTIDSILWQLNVKPLIHLVNDCSREDDSTLKKKYADIRNIRWYKTRQNFGPYKIANGLFHFATSETIAIVDSDDIMLPEHLEIALRALVEYEADVYGSSMRQFLNPHEKHSQRSIKMLENIPTLVSGTLPNRLKYPLVINGTMVIRKKTFEAVNGFDGNMFCGADIEFIQRLQYPSDAQAKIHTSDEITALRRICSNSLSNHDSEYGYKSDVREANARESFRRYELWHTQEKINPRKYGTLDQCKDVFVPIGDLPRSESSLNGIRDLRRNKYVTACLASIPAREAALSKTVASLIDQVDALKIHLNGYTSIPLFLNHPKIEVVLGDNSRGDNSKFHWIDALNGYVFTCDDDLLYPSNYIQQMQRGIDAYRCLVGASGSSFKETGPLSSFLTGIAIHPLQREIQADTNADIVGTGTLGFHTEDLRLKFSDIIDFNMADISLLRIARRDNIPRKVIRHPVKWIVRSTNDHGIYEQNLADDSLETRKVNDILRTYPEKTYTGKQITVVLINYKRTKNTHQIIDSLRKQSVSPVIYVWNNGDEPFENPHVDWVINSNQNVHGHPLQFLYQYADTEFICRMDDDLMPADDRVFEDVIHFMSDHGKSQRIVGGYGVILEEGKNYQDSNQVGCGPHYKPIESDTPIDIVKGRIMWFRQEFATGIPFEKSHVHVDLTTSFALSKGRRLFHIIPQFLEGRLQELEELYDDGGGRGYSRIADHYELRNQLTQSWIHEC</sequence>
<dbReference type="InterPro" id="IPR001173">
    <property type="entry name" value="Glyco_trans_2-like"/>
</dbReference>
<feature type="domain" description="Glycosyltransferase 2-like" evidence="1">
    <location>
        <begin position="23"/>
        <end position="144"/>
    </location>
</feature>
<dbReference type="RefSeq" id="WP_145044177.1">
    <property type="nucleotide sequence ID" value="NZ_CP036347.1"/>
</dbReference>
<reference evidence="2 3" key="1">
    <citation type="submission" date="2019-02" db="EMBL/GenBank/DDBJ databases">
        <title>Deep-cultivation of Planctomycetes and their phenomic and genomic characterization uncovers novel biology.</title>
        <authorList>
            <person name="Wiegand S."/>
            <person name="Jogler M."/>
            <person name="Boedeker C."/>
            <person name="Pinto D."/>
            <person name="Vollmers J."/>
            <person name="Rivas-Marin E."/>
            <person name="Kohn T."/>
            <person name="Peeters S.H."/>
            <person name="Heuer A."/>
            <person name="Rast P."/>
            <person name="Oberbeckmann S."/>
            <person name="Bunk B."/>
            <person name="Jeske O."/>
            <person name="Meyerdierks A."/>
            <person name="Storesund J.E."/>
            <person name="Kallscheuer N."/>
            <person name="Luecker S."/>
            <person name="Lage O.M."/>
            <person name="Pohl T."/>
            <person name="Merkel B.J."/>
            <person name="Hornburger P."/>
            <person name="Mueller R.-W."/>
            <person name="Bruemmer F."/>
            <person name="Labrenz M."/>
            <person name="Spormann A.M."/>
            <person name="Op den Camp H."/>
            <person name="Overmann J."/>
            <person name="Amann R."/>
            <person name="Jetten M.S.M."/>
            <person name="Mascher T."/>
            <person name="Medema M.H."/>
            <person name="Devos D.P."/>
            <person name="Kaster A.-K."/>
            <person name="Ovreas L."/>
            <person name="Rohde M."/>
            <person name="Galperin M.Y."/>
            <person name="Jogler C."/>
        </authorList>
    </citation>
    <scope>NUCLEOTIDE SEQUENCE [LARGE SCALE GENOMIC DNA]</scope>
    <source>
        <strain evidence="2 3">V6</strain>
    </source>
</reference>
<protein>
    <submittedName>
        <fullName evidence="2">Putative glycosyl transferase</fullName>
    </submittedName>
</protein>
<feature type="domain" description="Glycosyltransferase 2-like" evidence="1">
    <location>
        <begin position="487"/>
        <end position="649"/>
    </location>
</feature>
<evidence type="ECO:0000313" key="2">
    <source>
        <dbReference type="EMBL" id="QDU05681.1"/>
    </source>
</evidence>